<protein>
    <submittedName>
        <fullName evidence="1">Uncharacterized protein</fullName>
    </submittedName>
</protein>
<evidence type="ECO:0000313" key="1">
    <source>
        <dbReference type="EMBL" id="RSK33705.1"/>
    </source>
</evidence>
<name>A0ABX9ZDM3_9BACL</name>
<evidence type="ECO:0000313" key="2">
    <source>
        <dbReference type="Proteomes" id="UP000272481"/>
    </source>
</evidence>
<gene>
    <name evidence="1" type="ORF">EJA12_06050</name>
</gene>
<dbReference type="RefSeq" id="WP_125903795.1">
    <property type="nucleotide sequence ID" value="NZ_RWGW01000008.1"/>
</dbReference>
<keyword evidence="2" id="KW-1185">Reference proteome</keyword>
<accession>A0ABX9ZDM3</accession>
<comment type="caution">
    <text evidence="1">The sequence shown here is derived from an EMBL/GenBank/DDBJ whole genome shotgun (WGS) entry which is preliminary data.</text>
</comment>
<dbReference type="EMBL" id="RWGW01000008">
    <property type="protein sequence ID" value="RSK33705.1"/>
    <property type="molecule type" value="Genomic_DNA"/>
</dbReference>
<dbReference type="Proteomes" id="UP000272481">
    <property type="component" value="Unassembled WGS sequence"/>
</dbReference>
<organism evidence="1 2">
    <name type="scientific">Bhargavaea beijingensis</name>
    <dbReference type="NCBI Taxonomy" id="426756"/>
    <lineage>
        <taxon>Bacteria</taxon>
        <taxon>Bacillati</taxon>
        <taxon>Bacillota</taxon>
        <taxon>Bacilli</taxon>
        <taxon>Bacillales</taxon>
        <taxon>Caryophanaceae</taxon>
        <taxon>Bhargavaea</taxon>
    </lineage>
</organism>
<sequence length="86" mass="9610">MMKPIQVQSENGKSVEHYEIVDTGWREDGLLAVILGAEEPALLESDHALEFARIVARRRRHSVLATAEPVEAGAGQLPYQRTYCFS</sequence>
<reference evidence="1 2" key="1">
    <citation type="submission" date="2018-12" db="EMBL/GenBank/DDBJ databases">
        <title>Comparitive functional genomics of dry heat resistant strains isolated from the viking spacecraft.</title>
        <authorList>
            <person name="Seuylemezian A."/>
            <person name="Vaishampayan P."/>
        </authorList>
    </citation>
    <scope>NUCLEOTIDE SEQUENCE [LARGE SCALE GENOMIC DNA]</scope>
    <source>
        <strain evidence="1 2">M6-11</strain>
    </source>
</reference>
<proteinExistence type="predicted"/>